<evidence type="ECO:0000259" key="3">
    <source>
        <dbReference type="Pfam" id="PF01106"/>
    </source>
</evidence>
<comment type="caution">
    <text evidence="4">The sequence shown here is derived from an EMBL/GenBank/DDBJ whole genome shotgun (WGS) entry which is preliminary data.</text>
</comment>
<sequence length="202" mass="21123">MTEPAPAAVAEPRDGAAPGSRLDDGEVAARIARIDELLEKLQIAPGPMAQTAVDAVRALTEVYGEALARVLDHADAALTARLTEDELLGHLLVLHDVHPEPPERRAARAVERLRPAVRERGGDVALDGVDGPVARVRLRTAGCGSACGSASSGVEEAVREAVLAAAPELTAVETVPETESRPPAFVPVDSLLRRPARPQGAK</sequence>
<gene>
    <name evidence="4" type="ORF">OQI_30990</name>
</gene>
<accession>A0ABX3YB67</accession>
<reference evidence="4 5" key="1">
    <citation type="submission" date="2016-12" db="EMBL/GenBank/DDBJ databases">
        <title>Genome Mining:The Detection of Biosynthetic Gene Clusters to Aid in the Expression of Curamycin A produced by Streptomyces sp. strain CZA14.</title>
        <authorList>
            <person name="Durrell K.A."/>
            <person name="Kirby B.M."/>
            <person name="Khan W."/>
            <person name="Mthethwa T."/>
            <person name="Le Roes-Hill M."/>
        </authorList>
    </citation>
    <scope>NUCLEOTIDE SEQUENCE [LARGE SCALE GENOMIC DNA]</scope>
    <source>
        <strain evidence="4 5">CZA14</strain>
    </source>
</reference>
<keyword evidence="5" id="KW-1185">Reference proteome</keyword>
<evidence type="ECO:0000256" key="2">
    <source>
        <dbReference type="SAM" id="MobiDB-lite"/>
    </source>
</evidence>
<comment type="function">
    <text evidence="1">May be involved in the formation or repair of [Fe-S] clusters present in iron-sulfur proteins.</text>
</comment>
<dbReference type="SUPFAM" id="SSF117916">
    <property type="entry name" value="Fe-S cluster assembly (FSCA) domain-like"/>
    <property type="match status" value="1"/>
</dbReference>
<evidence type="ECO:0000313" key="4">
    <source>
        <dbReference type="EMBL" id="OSZ56781.1"/>
    </source>
</evidence>
<evidence type="ECO:0000313" key="5">
    <source>
        <dbReference type="Proteomes" id="UP000194266"/>
    </source>
</evidence>
<feature type="region of interest" description="Disordered" evidence="2">
    <location>
        <begin position="1"/>
        <end position="22"/>
    </location>
</feature>
<feature type="domain" description="NIF system FeS cluster assembly NifU C-terminal" evidence="3">
    <location>
        <begin position="109"/>
        <end position="173"/>
    </location>
</feature>
<dbReference type="Proteomes" id="UP000194266">
    <property type="component" value="Unassembled WGS sequence"/>
</dbReference>
<protein>
    <recommendedName>
        <fullName evidence="3">NIF system FeS cluster assembly NifU C-terminal domain-containing protein</fullName>
    </recommendedName>
</protein>
<dbReference type="InterPro" id="IPR001075">
    <property type="entry name" value="NIF_FeS_clus_asmbl_NifU_C"/>
</dbReference>
<dbReference type="Gene3D" id="3.30.300.130">
    <property type="entry name" value="Fe-S cluster assembly (FSCA)"/>
    <property type="match status" value="1"/>
</dbReference>
<name>A0ABX3YB67_9ACTN</name>
<evidence type="ECO:0000256" key="1">
    <source>
        <dbReference type="ARBA" id="ARBA00049958"/>
    </source>
</evidence>
<dbReference type="EMBL" id="MRYD01000255">
    <property type="protein sequence ID" value="OSZ56781.1"/>
    <property type="molecule type" value="Genomic_DNA"/>
</dbReference>
<organism evidence="4 5">
    <name type="scientific">Streptomyces pharetrae CZA14</name>
    <dbReference type="NCBI Taxonomy" id="1144883"/>
    <lineage>
        <taxon>Bacteria</taxon>
        <taxon>Bacillati</taxon>
        <taxon>Actinomycetota</taxon>
        <taxon>Actinomycetes</taxon>
        <taxon>Kitasatosporales</taxon>
        <taxon>Streptomycetaceae</taxon>
        <taxon>Streptomyces</taxon>
    </lineage>
</organism>
<dbReference type="Pfam" id="PF01106">
    <property type="entry name" value="NifU"/>
    <property type="match status" value="1"/>
</dbReference>
<dbReference type="RefSeq" id="WP_086172540.1">
    <property type="nucleotide sequence ID" value="NZ_MRYD01000255.1"/>
</dbReference>
<proteinExistence type="predicted"/>
<dbReference type="InterPro" id="IPR034904">
    <property type="entry name" value="FSCA_dom_sf"/>
</dbReference>
<feature type="region of interest" description="Disordered" evidence="2">
    <location>
        <begin position="176"/>
        <end position="202"/>
    </location>
</feature>